<reference evidence="2" key="1">
    <citation type="submission" date="2018-05" db="EMBL/GenBank/DDBJ databases">
        <authorList>
            <person name="Lanie J.A."/>
            <person name="Ng W.-L."/>
            <person name="Kazmierczak K.M."/>
            <person name="Andrzejewski T.M."/>
            <person name="Davidsen T.M."/>
            <person name="Wayne K.J."/>
            <person name="Tettelin H."/>
            <person name="Glass J.I."/>
            <person name="Rusch D."/>
            <person name="Podicherti R."/>
            <person name="Tsui H.-C.T."/>
            <person name="Winkler M.E."/>
        </authorList>
    </citation>
    <scope>NUCLEOTIDE SEQUENCE</scope>
</reference>
<dbReference type="InterPro" id="IPR026444">
    <property type="entry name" value="Secre_tail"/>
</dbReference>
<dbReference type="Pfam" id="PF18962">
    <property type="entry name" value="Por_Secre_tail"/>
    <property type="match status" value="1"/>
</dbReference>
<dbReference type="Gene3D" id="2.60.40.4070">
    <property type="match status" value="1"/>
</dbReference>
<dbReference type="EMBL" id="UINC01130654">
    <property type="protein sequence ID" value="SVD11852.1"/>
    <property type="molecule type" value="Genomic_DNA"/>
</dbReference>
<gene>
    <name evidence="2" type="ORF">METZ01_LOCUS364706</name>
</gene>
<feature type="non-terminal residue" evidence="2">
    <location>
        <position position="1"/>
    </location>
</feature>
<accession>A0A382SQK7</accession>
<protein>
    <recommendedName>
        <fullName evidence="1">Secretion system C-terminal sorting domain-containing protein</fullName>
    </recommendedName>
</protein>
<sequence>GQVVYNMHYGNNLISYPFQTDQLLDDALGDAAASVYALSGEGMAAMNTENGWVGSLIAFEGGHGYWLFTSAGFVFTFNGIESSLAKIAQQPAIRPVPEVHSFEQSSRQAFYFIESATIQGQLLDDEDIIIAYNGDVVVGARYWNGEYTDVPAMGMDGYVDAHGYCVAGDKVTFKVLDNSSNELIHMQADSETIWQDIAVSVINLTEVLPEAFRLDRAYPNPFNPATTLSFALPIESDVSITIYNLQGRQVTTLVDGNMTAGYHSVVWNADSYSSGVYFVKMVAGEYVNTQKLMLVK</sequence>
<proteinExistence type="predicted"/>
<evidence type="ECO:0000259" key="1">
    <source>
        <dbReference type="Pfam" id="PF18962"/>
    </source>
</evidence>
<dbReference type="NCBIfam" id="TIGR04183">
    <property type="entry name" value="Por_Secre_tail"/>
    <property type="match status" value="1"/>
</dbReference>
<evidence type="ECO:0000313" key="2">
    <source>
        <dbReference type="EMBL" id="SVD11852.1"/>
    </source>
</evidence>
<feature type="domain" description="Secretion system C-terminal sorting" evidence="1">
    <location>
        <begin position="218"/>
        <end position="293"/>
    </location>
</feature>
<organism evidence="2">
    <name type="scientific">marine metagenome</name>
    <dbReference type="NCBI Taxonomy" id="408172"/>
    <lineage>
        <taxon>unclassified sequences</taxon>
        <taxon>metagenomes</taxon>
        <taxon>ecological metagenomes</taxon>
    </lineage>
</organism>
<name>A0A382SQK7_9ZZZZ</name>
<dbReference type="AlphaFoldDB" id="A0A382SQK7"/>